<dbReference type="EMBL" id="MTSE01000004">
    <property type="protein sequence ID" value="OUJ73994.1"/>
    <property type="molecule type" value="Genomic_DNA"/>
</dbReference>
<evidence type="ECO:0000256" key="4">
    <source>
        <dbReference type="ARBA" id="ARBA00022692"/>
    </source>
</evidence>
<dbReference type="InterPro" id="IPR023090">
    <property type="entry name" value="UPF0702_alpha/beta_dom_sf"/>
</dbReference>
<dbReference type="InterPro" id="IPR007353">
    <property type="entry name" value="DUF421"/>
</dbReference>
<evidence type="ECO:0000256" key="7">
    <source>
        <dbReference type="SAM" id="Phobius"/>
    </source>
</evidence>
<sequence>MKKEEIHFGDWKRILLGNVPGEFMLEVFLRTIVVYLILLVVIRLLGKRMSAQLTITEMAVFITLGAIVSLPMQAPDRGILPGVLILVCVLLLQRGLNYFAFKDRRVEITTQGDVSMLVKDGILQLDEMRKTAISHAQIYAQIRAKELLQLGAVKRMYVEGNGDFSIYPSSQPKPGLSVLPSRDEALQRQEEHADNLCACTNCATVVPPEQARTTCPLCGEQNWTYAVQ</sequence>
<evidence type="ECO:0000256" key="1">
    <source>
        <dbReference type="ARBA" id="ARBA00004651"/>
    </source>
</evidence>
<comment type="subcellular location">
    <subcellularLocation>
        <location evidence="1">Cell membrane</location>
        <topology evidence="1">Multi-pass membrane protein</topology>
    </subcellularLocation>
</comment>
<dbReference type="Gene3D" id="3.30.240.20">
    <property type="entry name" value="bsu07140 like domains"/>
    <property type="match status" value="1"/>
</dbReference>
<dbReference type="GO" id="GO:0005886">
    <property type="term" value="C:plasma membrane"/>
    <property type="evidence" value="ECO:0007669"/>
    <property type="project" value="UniProtKB-SubCell"/>
</dbReference>
<keyword evidence="6 7" id="KW-0472">Membrane</keyword>
<evidence type="ECO:0000313" key="9">
    <source>
        <dbReference type="EMBL" id="OUJ73994.1"/>
    </source>
</evidence>
<feature type="transmembrane region" description="Helical" evidence="7">
    <location>
        <begin position="78"/>
        <end position="96"/>
    </location>
</feature>
<accession>A0A243WE36</accession>
<dbReference type="AlphaFoldDB" id="A0A243WE36"/>
<evidence type="ECO:0000256" key="3">
    <source>
        <dbReference type="ARBA" id="ARBA00022475"/>
    </source>
</evidence>
<keyword evidence="5 7" id="KW-1133">Transmembrane helix</keyword>
<name>A0A243WE36_9BACT</name>
<evidence type="ECO:0000256" key="2">
    <source>
        <dbReference type="ARBA" id="ARBA00006448"/>
    </source>
</evidence>
<feature type="domain" description="YetF C-terminal" evidence="8">
    <location>
        <begin position="104"/>
        <end position="177"/>
    </location>
</feature>
<reference evidence="9 10" key="1">
    <citation type="submission" date="2017-01" db="EMBL/GenBank/DDBJ databases">
        <title>A new Hymenobacter.</title>
        <authorList>
            <person name="Liang Y."/>
            <person name="Feng F."/>
        </authorList>
    </citation>
    <scope>NUCLEOTIDE SEQUENCE [LARGE SCALE GENOMIC DNA]</scope>
    <source>
        <strain evidence="9">MIMBbqt21</strain>
    </source>
</reference>
<dbReference type="PANTHER" id="PTHR34582">
    <property type="entry name" value="UPF0702 TRANSMEMBRANE PROTEIN YCAP"/>
    <property type="match status" value="1"/>
</dbReference>
<comment type="similarity">
    <text evidence="2">Belongs to the UPF0702 family.</text>
</comment>
<keyword evidence="4 7" id="KW-0812">Transmembrane</keyword>
<gene>
    <name evidence="9" type="ORF">BXP70_09565</name>
</gene>
<evidence type="ECO:0000256" key="6">
    <source>
        <dbReference type="ARBA" id="ARBA00023136"/>
    </source>
</evidence>
<comment type="caution">
    <text evidence="9">The sequence shown here is derived from an EMBL/GenBank/DDBJ whole genome shotgun (WGS) entry which is preliminary data.</text>
</comment>
<feature type="transmembrane region" description="Helical" evidence="7">
    <location>
        <begin position="53"/>
        <end position="72"/>
    </location>
</feature>
<keyword evidence="3" id="KW-1003">Cell membrane</keyword>
<feature type="transmembrane region" description="Helical" evidence="7">
    <location>
        <begin position="27"/>
        <end position="46"/>
    </location>
</feature>
<dbReference type="RefSeq" id="WP_086593838.1">
    <property type="nucleotide sequence ID" value="NZ_MTSE01000004.1"/>
</dbReference>
<proteinExistence type="inferred from homology"/>
<protein>
    <recommendedName>
        <fullName evidence="8">YetF C-terminal domain-containing protein</fullName>
    </recommendedName>
</protein>
<dbReference type="Pfam" id="PF04239">
    <property type="entry name" value="DUF421"/>
    <property type="match status" value="1"/>
</dbReference>
<evidence type="ECO:0000259" key="8">
    <source>
        <dbReference type="Pfam" id="PF04239"/>
    </source>
</evidence>
<organism evidence="9 10">
    <name type="scientific">Hymenobacter crusticola</name>
    <dbReference type="NCBI Taxonomy" id="1770526"/>
    <lineage>
        <taxon>Bacteria</taxon>
        <taxon>Pseudomonadati</taxon>
        <taxon>Bacteroidota</taxon>
        <taxon>Cytophagia</taxon>
        <taxon>Cytophagales</taxon>
        <taxon>Hymenobacteraceae</taxon>
        <taxon>Hymenobacter</taxon>
    </lineage>
</organism>
<dbReference type="PANTHER" id="PTHR34582:SF6">
    <property type="entry name" value="UPF0702 TRANSMEMBRANE PROTEIN YCAP"/>
    <property type="match status" value="1"/>
</dbReference>
<evidence type="ECO:0000256" key="5">
    <source>
        <dbReference type="ARBA" id="ARBA00022989"/>
    </source>
</evidence>
<keyword evidence="10" id="KW-1185">Reference proteome</keyword>
<dbReference type="Proteomes" id="UP000194873">
    <property type="component" value="Unassembled WGS sequence"/>
</dbReference>
<evidence type="ECO:0000313" key="10">
    <source>
        <dbReference type="Proteomes" id="UP000194873"/>
    </source>
</evidence>
<dbReference type="OrthoDB" id="6538282at2"/>